<evidence type="ECO:0000313" key="2">
    <source>
        <dbReference type="EMBL" id="VAW20785.1"/>
    </source>
</evidence>
<dbReference type="AlphaFoldDB" id="A0A3B0TQ84"/>
<sequence>MKYYFIKTLFFVTFDKAIQLVTEELKKQGFEVLTEIDVQETLKQKLNVDFRKYRIFGVFNPSFFHKALKAELNIGTMMPYNVVVMEMDDGKIRVSSIEPVASILAVSNTELDLITQQINAKLKTVINNL</sequence>
<dbReference type="PANTHER" id="PTHR38342:SF1">
    <property type="entry name" value="SLR5037 PROTEIN"/>
    <property type="match status" value="1"/>
</dbReference>
<dbReference type="EMBL" id="UOEP01000128">
    <property type="protein sequence ID" value="VAW20785.1"/>
    <property type="molecule type" value="Genomic_DNA"/>
</dbReference>
<organism evidence="2">
    <name type="scientific">hydrothermal vent metagenome</name>
    <dbReference type="NCBI Taxonomy" id="652676"/>
    <lineage>
        <taxon>unclassified sequences</taxon>
        <taxon>metagenomes</taxon>
        <taxon>ecological metagenomes</taxon>
    </lineage>
</organism>
<reference evidence="2" key="1">
    <citation type="submission" date="2018-06" db="EMBL/GenBank/DDBJ databases">
        <authorList>
            <person name="Zhirakovskaya E."/>
        </authorList>
    </citation>
    <scope>NUCLEOTIDE SEQUENCE</scope>
</reference>
<feature type="domain" description="DUF302" evidence="1">
    <location>
        <begin position="36"/>
        <end position="99"/>
    </location>
</feature>
<accession>A0A3B0TQ84</accession>
<dbReference type="InterPro" id="IPR035923">
    <property type="entry name" value="TT1751-like_sf"/>
</dbReference>
<dbReference type="SUPFAM" id="SSF103247">
    <property type="entry name" value="TT1751-like"/>
    <property type="match status" value="1"/>
</dbReference>
<dbReference type="CDD" id="cd14797">
    <property type="entry name" value="DUF302"/>
    <property type="match status" value="1"/>
</dbReference>
<dbReference type="Pfam" id="PF03625">
    <property type="entry name" value="DUF302"/>
    <property type="match status" value="1"/>
</dbReference>
<dbReference type="InterPro" id="IPR016796">
    <property type="entry name" value="UCP021774"/>
</dbReference>
<evidence type="ECO:0000259" key="1">
    <source>
        <dbReference type="Pfam" id="PF03625"/>
    </source>
</evidence>
<gene>
    <name evidence="2" type="ORF">MNBD_BACTEROID01-1137</name>
</gene>
<dbReference type="PIRSF" id="PIRSF021774">
    <property type="entry name" value="UCP021774"/>
    <property type="match status" value="1"/>
</dbReference>
<dbReference type="InterPro" id="IPR005180">
    <property type="entry name" value="DUF302"/>
</dbReference>
<name>A0A3B0TQ84_9ZZZZ</name>
<dbReference type="PANTHER" id="PTHR38342">
    <property type="entry name" value="SLR5037 PROTEIN"/>
    <property type="match status" value="1"/>
</dbReference>
<proteinExistence type="predicted"/>
<dbReference type="Gene3D" id="3.30.310.70">
    <property type="entry name" value="TT1751-like domain"/>
    <property type="match status" value="1"/>
</dbReference>
<protein>
    <recommendedName>
        <fullName evidence="1">DUF302 domain-containing protein</fullName>
    </recommendedName>
</protein>